<reference evidence="1" key="2">
    <citation type="submission" date="2021-04" db="EMBL/GenBank/DDBJ databases">
        <authorList>
            <person name="Gilroy R."/>
        </authorList>
    </citation>
    <scope>NUCLEOTIDE SEQUENCE</scope>
    <source>
        <strain evidence="1">ChiW7-2402</strain>
    </source>
</reference>
<dbReference type="Proteomes" id="UP000824102">
    <property type="component" value="Unassembled WGS sequence"/>
</dbReference>
<evidence type="ECO:0000313" key="2">
    <source>
        <dbReference type="Proteomes" id="UP000824102"/>
    </source>
</evidence>
<evidence type="ECO:0000313" key="1">
    <source>
        <dbReference type="EMBL" id="HIZ72366.1"/>
    </source>
</evidence>
<gene>
    <name evidence="1" type="ORF">H9964_02155</name>
</gene>
<proteinExistence type="predicted"/>
<dbReference type="EMBL" id="DXBB01000041">
    <property type="protein sequence ID" value="HIZ72366.1"/>
    <property type="molecule type" value="Genomic_DNA"/>
</dbReference>
<protein>
    <submittedName>
        <fullName evidence="1">Uncharacterized protein</fullName>
    </submittedName>
</protein>
<name>A0A9D2JYV8_9FIRM</name>
<organism evidence="1 2">
    <name type="scientific">Candidatus Gallimonas intestinavium</name>
    <dbReference type="NCBI Taxonomy" id="2838603"/>
    <lineage>
        <taxon>Bacteria</taxon>
        <taxon>Bacillati</taxon>
        <taxon>Bacillota</taxon>
        <taxon>Clostridia</taxon>
        <taxon>Candidatus Gallimonas</taxon>
    </lineage>
</organism>
<dbReference type="AlphaFoldDB" id="A0A9D2JYV8"/>
<reference evidence="1" key="1">
    <citation type="journal article" date="2021" name="PeerJ">
        <title>Extensive microbial diversity within the chicken gut microbiome revealed by metagenomics and culture.</title>
        <authorList>
            <person name="Gilroy R."/>
            <person name="Ravi A."/>
            <person name="Getino M."/>
            <person name="Pursley I."/>
            <person name="Horton D.L."/>
            <person name="Alikhan N.F."/>
            <person name="Baker D."/>
            <person name="Gharbi K."/>
            <person name="Hall N."/>
            <person name="Watson M."/>
            <person name="Adriaenssens E.M."/>
            <person name="Foster-Nyarko E."/>
            <person name="Jarju S."/>
            <person name="Secka A."/>
            <person name="Antonio M."/>
            <person name="Oren A."/>
            <person name="Chaudhuri R.R."/>
            <person name="La Ragione R."/>
            <person name="Hildebrand F."/>
            <person name="Pallen M.J."/>
        </authorList>
    </citation>
    <scope>NUCLEOTIDE SEQUENCE</scope>
    <source>
        <strain evidence="1">ChiW7-2402</strain>
    </source>
</reference>
<accession>A0A9D2JYV8</accession>
<sequence length="76" mass="8575">MIKKTKTKTFDTDTATVVKKVCFGEFGDPAGYETTMYQTPEGDYFLYTSGGEESPYKTESITSYCKSKALTWIENN</sequence>
<comment type="caution">
    <text evidence="1">The sequence shown here is derived from an EMBL/GenBank/DDBJ whole genome shotgun (WGS) entry which is preliminary data.</text>
</comment>